<dbReference type="Proteomes" id="UP000051295">
    <property type="component" value="Unassembled WGS sequence"/>
</dbReference>
<gene>
    <name evidence="1" type="ORF">XM53_18710</name>
</gene>
<sequence length="224" mass="23675">MRGLALITAVFLLAGGALGGAASVGRVLLAVGLPGWAAEVFEAPDWQGVARFRAGAYGAAAEAFAAAGQDYNRGNALAFAGEYARALEAYDLAIAAGDPWARANFDVVAAYYAGLAIDPEALDLLPERKRGPTAEAEVGQGDARAAGTGDGVSNTGAVLGMAELESRGKLGVRRVFKDYFMVADERWLLQLEDVPGEFMAERILQEYKRRDKLGLSPPEPEDPR</sequence>
<evidence type="ECO:0000313" key="2">
    <source>
        <dbReference type="Proteomes" id="UP000051295"/>
    </source>
</evidence>
<dbReference type="EMBL" id="LAXJ01000025">
    <property type="protein sequence ID" value="KRS10954.1"/>
    <property type="molecule type" value="Genomic_DNA"/>
</dbReference>
<dbReference type="STRING" id="1641875.XM53_18710"/>
<accession>A0A0T5NPV8</accession>
<protein>
    <recommendedName>
        <fullName evidence="3">Ca-activated chloride channel family protein</fullName>
    </recommendedName>
</protein>
<evidence type="ECO:0000313" key="1">
    <source>
        <dbReference type="EMBL" id="KRS10954.1"/>
    </source>
</evidence>
<dbReference type="RefSeq" id="WP_057796114.1">
    <property type="nucleotide sequence ID" value="NZ_LAXJ01000025.1"/>
</dbReference>
<dbReference type="OrthoDB" id="5801125at2"/>
<dbReference type="AlphaFoldDB" id="A0A0T5NPV8"/>
<reference evidence="1 2" key="1">
    <citation type="submission" date="2015-04" db="EMBL/GenBank/DDBJ databases">
        <title>The draft genome sequence of Roseovarius sp.R12b.</title>
        <authorList>
            <person name="Li G."/>
            <person name="Lai Q."/>
            <person name="Shao Z."/>
            <person name="Yan P."/>
        </authorList>
    </citation>
    <scope>NUCLEOTIDE SEQUENCE [LARGE SCALE GENOMIC DNA]</scope>
    <source>
        <strain evidence="1 2">R12B</strain>
    </source>
</reference>
<comment type="caution">
    <text evidence="1">The sequence shown here is derived from an EMBL/GenBank/DDBJ whole genome shotgun (WGS) entry which is preliminary data.</text>
</comment>
<name>A0A0T5NPV8_9RHOB</name>
<keyword evidence="2" id="KW-1185">Reference proteome</keyword>
<proteinExistence type="predicted"/>
<evidence type="ECO:0008006" key="3">
    <source>
        <dbReference type="Google" id="ProtNLM"/>
    </source>
</evidence>
<organism evidence="1 2">
    <name type="scientific">Roseovarius atlanticus</name>
    <dbReference type="NCBI Taxonomy" id="1641875"/>
    <lineage>
        <taxon>Bacteria</taxon>
        <taxon>Pseudomonadati</taxon>
        <taxon>Pseudomonadota</taxon>
        <taxon>Alphaproteobacteria</taxon>
        <taxon>Rhodobacterales</taxon>
        <taxon>Roseobacteraceae</taxon>
        <taxon>Roseovarius</taxon>
    </lineage>
</organism>
<dbReference type="PATRIC" id="fig|1641875.4.peg.2271"/>